<evidence type="ECO:0000313" key="2">
    <source>
        <dbReference type="Proteomes" id="UP000253664"/>
    </source>
</evidence>
<proteinExistence type="predicted"/>
<reference evidence="1 2" key="1">
    <citation type="journal article" date="2015" name="BMC Genomics">
        <title>Insights from the genome of Ophiocordyceps polyrhachis-furcata to pathogenicity and host specificity in insect fungi.</title>
        <authorList>
            <person name="Wichadakul D."/>
            <person name="Kobmoo N."/>
            <person name="Ingsriswang S."/>
            <person name="Tangphatsornruang S."/>
            <person name="Chantasingh D."/>
            <person name="Luangsa-ard J.J."/>
            <person name="Eurwilaichitr L."/>
        </authorList>
    </citation>
    <scope>NUCLEOTIDE SEQUENCE [LARGE SCALE GENOMIC DNA]</scope>
    <source>
        <strain evidence="1 2">BCC 54312</strain>
    </source>
</reference>
<dbReference type="AlphaFoldDB" id="A0A367LA03"/>
<comment type="caution">
    <text evidence="1">The sequence shown here is derived from an EMBL/GenBank/DDBJ whole genome shotgun (WGS) entry which is preliminary data.</text>
</comment>
<sequence length="131" mass="14548">MQNGENDGRRIMRWVERGHGAVRTAARLGRIGYCRNKVIKGRREMRLLAPGPSCCHWPTIVRRAAFSTRDRVARIGSTFTGGGLSFNGLDLCRYAREYPTKCPDPVGTHDDSASRPCREAVRGTVRYPAGG</sequence>
<keyword evidence="2" id="KW-1185">Reference proteome</keyword>
<protein>
    <submittedName>
        <fullName evidence="1">Uncharacterized protein</fullName>
    </submittedName>
</protein>
<dbReference type="Proteomes" id="UP000253664">
    <property type="component" value="Unassembled WGS sequence"/>
</dbReference>
<organism evidence="1 2">
    <name type="scientific">Ophiocordyceps polyrhachis-furcata BCC 54312</name>
    <dbReference type="NCBI Taxonomy" id="1330021"/>
    <lineage>
        <taxon>Eukaryota</taxon>
        <taxon>Fungi</taxon>
        <taxon>Dikarya</taxon>
        <taxon>Ascomycota</taxon>
        <taxon>Pezizomycotina</taxon>
        <taxon>Sordariomycetes</taxon>
        <taxon>Hypocreomycetidae</taxon>
        <taxon>Hypocreales</taxon>
        <taxon>Ophiocordycipitaceae</taxon>
        <taxon>Ophiocordyceps</taxon>
    </lineage>
</organism>
<gene>
    <name evidence="1" type="ORF">L249_7703</name>
</gene>
<accession>A0A367LA03</accession>
<evidence type="ECO:0000313" key="1">
    <source>
        <dbReference type="EMBL" id="RCI11249.1"/>
    </source>
</evidence>
<dbReference type="EMBL" id="LKCN02000010">
    <property type="protein sequence ID" value="RCI11249.1"/>
    <property type="molecule type" value="Genomic_DNA"/>
</dbReference>
<name>A0A367LA03_9HYPO</name>